<dbReference type="Gene3D" id="1.25.10.10">
    <property type="entry name" value="Leucine-rich Repeat Variant"/>
    <property type="match status" value="1"/>
</dbReference>
<evidence type="ECO:0000256" key="6">
    <source>
        <dbReference type="ARBA" id="ARBA00022824"/>
    </source>
</evidence>
<keyword evidence="10 16" id="KW-0472">Membrane</keyword>
<evidence type="ECO:0000256" key="5">
    <source>
        <dbReference type="ARBA" id="ARBA00022692"/>
    </source>
</evidence>
<accession>A0A1S3HVF0</accession>
<keyword evidence="4" id="KW-0444">Lipid biosynthesis</keyword>
<reference evidence="19 20" key="1">
    <citation type="submission" date="2025-04" db="UniProtKB">
        <authorList>
            <consortium name="RefSeq"/>
        </authorList>
    </citation>
    <scope>IDENTIFICATION</scope>
    <source>
        <tissue evidence="19 20">Gonads</tissue>
    </source>
</reference>
<evidence type="ECO:0000256" key="14">
    <source>
        <dbReference type="ARBA" id="ARBA00040991"/>
    </source>
</evidence>
<dbReference type="InterPro" id="IPR019825">
    <property type="entry name" value="Lectin_legB_Mn/Ca_BS"/>
</dbReference>
<evidence type="ECO:0000313" key="20">
    <source>
        <dbReference type="RefSeq" id="XP_013390016.1"/>
    </source>
</evidence>
<dbReference type="SUPFAM" id="SSF53474">
    <property type="entry name" value="alpha/beta-Hydrolases"/>
    <property type="match status" value="1"/>
</dbReference>
<evidence type="ECO:0000256" key="9">
    <source>
        <dbReference type="ARBA" id="ARBA00023128"/>
    </source>
</evidence>
<evidence type="ECO:0000256" key="8">
    <source>
        <dbReference type="ARBA" id="ARBA00023098"/>
    </source>
</evidence>
<evidence type="ECO:0000256" key="15">
    <source>
        <dbReference type="ARBA" id="ARBA00041701"/>
    </source>
</evidence>
<feature type="domain" description="Protein zer-1 homolog-like C-terminal" evidence="17">
    <location>
        <begin position="235"/>
        <end position="329"/>
    </location>
</feature>
<dbReference type="PANTHER" id="PTHR48182:SF2">
    <property type="entry name" value="PROTEIN SERAC1"/>
    <property type="match status" value="1"/>
</dbReference>
<keyword evidence="12" id="KW-1208">Phospholipid metabolism</keyword>
<organism evidence="18 20">
    <name type="scientific">Lingula anatina</name>
    <name type="common">Brachiopod</name>
    <name type="synonym">Lingula unguis</name>
    <dbReference type="NCBI Taxonomy" id="7574"/>
    <lineage>
        <taxon>Eukaryota</taxon>
        <taxon>Metazoa</taxon>
        <taxon>Spiralia</taxon>
        <taxon>Lophotrochozoa</taxon>
        <taxon>Brachiopoda</taxon>
        <taxon>Linguliformea</taxon>
        <taxon>Lingulata</taxon>
        <taxon>Lingulida</taxon>
        <taxon>Linguloidea</taxon>
        <taxon>Lingulidae</taxon>
        <taxon>Lingula</taxon>
    </lineage>
</organism>
<dbReference type="OrthoDB" id="5086500at2759"/>
<evidence type="ECO:0000313" key="18">
    <source>
        <dbReference type="Proteomes" id="UP000085678"/>
    </source>
</evidence>
<dbReference type="GO" id="GO:0005739">
    <property type="term" value="C:mitochondrion"/>
    <property type="evidence" value="ECO:0007669"/>
    <property type="project" value="UniProtKB-SubCell"/>
</dbReference>
<dbReference type="GeneID" id="106158528"/>
<evidence type="ECO:0000256" key="16">
    <source>
        <dbReference type="SAM" id="Phobius"/>
    </source>
</evidence>
<feature type="transmembrane region" description="Helical" evidence="16">
    <location>
        <begin position="9"/>
        <end position="31"/>
    </location>
</feature>
<dbReference type="RefSeq" id="XP_013390014.1">
    <property type="nucleotide sequence ID" value="XM_013534560.2"/>
</dbReference>
<keyword evidence="9" id="KW-0496">Mitochondrion</keyword>
<proteinExistence type="inferred from homology"/>
<dbReference type="GO" id="GO:0008654">
    <property type="term" value="P:phospholipid biosynthetic process"/>
    <property type="evidence" value="ECO:0007669"/>
    <property type="project" value="UniProtKB-KW"/>
</dbReference>
<keyword evidence="18" id="KW-1185">Reference proteome</keyword>
<sequence length="654" mass="74720">MAKWKHGKIVAGTCAVTGFVGFIAVTTYLIFDIGRKLRVTTEVFETEKKKKPYIKLEAKDANGTDDDKKPFSLKDIESKLGDLFLWRDIISNNPYHLLKLTKSNDQSKRLLAVRTLAKHHHLPDYECNDIAQFADARTSIGLARAHNVDLRFFLGPPWMVVSGTRSYEVLMKLLESLPKNGIDMCTQYITDEAIKKGIYRNENVDADDVEGPWSFGGGNLSYIRLPTVQELETFFLQALVNHTMIPSHCRDIVQHNGLELFMKISYDEDSNLSIQRTIARMIGNIALHDDLHPYLVKGGWIRRLVQWRKTDDLELSSHAARALANMDRDFGWQKYEDGIYLLYPQDRLSDPVLADVVFVHGLLGGAFKTWRQADKAKTTQQEEVDKARTTQQEEANLTVKPHNLYSNAWPKDWLTEDFPNIRIVAVDFDTMLSEWRAECPFETEKRSLQARSMDLYQKLEKAGIGSRPVVFVGHSMGGLLIKQMQVFAREHPSMSKLLKNTKGVIFYSTPHFGASLAATSTQWRYILQPSVEVQELKLGSEKLNALNEDFKQVAENHKILCRSFGETQETELLKSPKLGTYTSVVVPETSSNPGFGEYYKIDTDHLNICKPLDKESQLYQLTVDFIKQCIPEYMVENIVQATMVYDEYIFPDFS</sequence>
<dbReference type="SUPFAM" id="SSF48371">
    <property type="entry name" value="ARM repeat"/>
    <property type="match status" value="1"/>
</dbReference>
<dbReference type="Pfam" id="PF22964">
    <property type="entry name" value="ZER1-like_2nd"/>
    <property type="match status" value="1"/>
</dbReference>
<evidence type="ECO:0000313" key="19">
    <source>
        <dbReference type="RefSeq" id="XP_013390014.1"/>
    </source>
</evidence>
<evidence type="ECO:0000256" key="11">
    <source>
        <dbReference type="ARBA" id="ARBA00023209"/>
    </source>
</evidence>
<dbReference type="GO" id="GO:0005783">
    <property type="term" value="C:endoplasmic reticulum"/>
    <property type="evidence" value="ECO:0007669"/>
    <property type="project" value="UniProtKB-SubCell"/>
</dbReference>
<dbReference type="KEGG" id="lak:106158528"/>
<evidence type="ECO:0000256" key="1">
    <source>
        <dbReference type="ARBA" id="ARBA00004167"/>
    </source>
</evidence>
<comment type="similarity">
    <text evidence="13">Belongs to the SERAC1 family.</text>
</comment>
<dbReference type="AlphaFoldDB" id="A0A1S3HVF0"/>
<keyword evidence="11" id="KW-0594">Phospholipid biosynthesis</keyword>
<dbReference type="Proteomes" id="UP000085678">
    <property type="component" value="Unplaced"/>
</dbReference>
<dbReference type="InterPro" id="IPR011989">
    <property type="entry name" value="ARM-like"/>
</dbReference>
<evidence type="ECO:0000256" key="4">
    <source>
        <dbReference type="ARBA" id="ARBA00022516"/>
    </source>
</evidence>
<dbReference type="STRING" id="7574.A0A1S3HVF0"/>
<name>A0A1S3HVF0_LINAN</name>
<keyword evidence="7 16" id="KW-1133">Transmembrane helix</keyword>
<keyword evidence="5 16" id="KW-0812">Transmembrane</keyword>
<dbReference type="PROSITE" id="PS00307">
    <property type="entry name" value="LECTIN_LEGUME_BETA"/>
    <property type="match status" value="1"/>
</dbReference>
<protein>
    <recommendedName>
        <fullName evidence="14">Protein SERAC1</fullName>
    </recommendedName>
    <alternativeName>
        <fullName evidence="15">Serine active site-containing protein 1</fullName>
    </alternativeName>
</protein>
<evidence type="ECO:0000256" key="10">
    <source>
        <dbReference type="ARBA" id="ARBA00023136"/>
    </source>
</evidence>
<dbReference type="InterPro" id="IPR055142">
    <property type="entry name" value="ZER1-like_C"/>
</dbReference>
<evidence type="ECO:0000256" key="7">
    <source>
        <dbReference type="ARBA" id="ARBA00022989"/>
    </source>
</evidence>
<dbReference type="InterPro" id="IPR052374">
    <property type="entry name" value="SERAC1"/>
</dbReference>
<dbReference type="Gene3D" id="3.40.50.1820">
    <property type="entry name" value="alpha/beta hydrolase"/>
    <property type="match status" value="1"/>
</dbReference>
<dbReference type="GO" id="GO:0016020">
    <property type="term" value="C:membrane"/>
    <property type="evidence" value="ECO:0007669"/>
    <property type="project" value="UniProtKB-SubCell"/>
</dbReference>
<gene>
    <name evidence="19 20" type="primary">LOC106158528</name>
</gene>
<keyword evidence="6" id="KW-0256">Endoplasmic reticulum</keyword>
<dbReference type="RefSeq" id="XP_013390016.1">
    <property type="nucleotide sequence ID" value="XM_013534562.2"/>
</dbReference>
<dbReference type="InterPro" id="IPR029058">
    <property type="entry name" value="AB_hydrolase_fold"/>
</dbReference>
<evidence type="ECO:0000259" key="17">
    <source>
        <dbReference type="Pfam" id="PF22964"/>
    </source>
</evidence>
<keyword evidence="8" id="KW-0443">Lipid metabolism</keyword>
<evidence type="ECO:0000256" key="12">
    <source>
        <dbReference type="ARBA" id="ARBA00023264"/>
    </source>
</evidence>
<evidence type="ECO:0000256" key="2">
    <source>
        <dbReference type="ARBA" id="ARBA00004173"/>
    </source>
</evidence>
<evidence type="ECO:0000256" key="3">
    <source>
        <dbReference type="ARBA" id="ARBA00004240"/>
    </source>
</evidence>
<comment type="subcellular location">
    <subcellularLocation>
        <location evidence="3">Endoplasmic reticulum</location>
    </subcellularLocation>
    <subcellularLocation>
        <location evidence="1">Membrane</location>
        <topology evidence="1">Single-pass membrane protein</topology>
    </subcellularLocation>
    <subcellularLocation>
        <location evidence="2">Mitochondrion</location>
    </subcellularLocation>
</comment>
<dbReference type="PANTHER" id="PTHR48182">
    <property type="entry name" value="PROTEIN SERAC1"/>
    <property type="match status" value="1"/>
</dbReference>
<dbReference type="InterPro" id="IPR016024">
    <property type="entry name" value="ARM-type_fold"/>
</dbReference>
<evidence type="ECO:0000256" key="13">
    <source>
        <dbReference type="ARBA" id="ARBA00038024"/>
    </source>
</evidence>